<accession>A0A250X6Z3</accession>
<evidence type="ECO:0000313" key="1">
    <source>
        <dbReference type="EMBL" id="GAX78816.1"/>
    </source>
</evidence>
<dbReference type="AlphaFoldDB" id="A0A250X6Z3"/>
<name>A0A250X6Z3_9CHLO</name>
<evidence type="ECO:0000313" key="2">
    <source>
        <dbReference type="Proteomes" id="UP000232323"/>
    </source>
</evidence>
<keyword evidence="2" id="KW-1185">Reference proteome</keyword>
<proteinExistence type="predicted"/>
<comment type="caution">
    <text evidence="1">The sequence shown here is derived from an EMBL/GenBank/DDBJ whole genome shotgun (WGS) entry which is preliminary data.</text>
</comment>
<gene>
    <name evidence="1" type="ORF">CEUSTIGMA_g6253.t1</name>
</gene>
<dbReference type="EMBL" id="BEGY01000036">
    <property type="protein sequence ID" value="GAX78816.1"/>
    <property type="molecule type" value="Genomic_DNA"/>
</dbReference>
<sequence>MRGPMACRADKYNTPMIGWDESKHMSWGWRSGDGRLPRLGDKVESGTLMLVMQKADQRSLGGSSPLKVLQKVQHADESCLLTVTQLCEEVE</sequence>
<organism evidence="1 2">
    <name type="scientific">Chlamydomonas eustigma</name>
    <dbReference type="NCBI Taxonomy" id="1157962"/>
    <lineage>
        <taxon>Eukaryota</taxon>
        <taxon>Viridiplantae</taxon>
        <taxon>Chlorophyta</taxon>
        <taxon>core chlorophytes</taxon>
        <taxon>Chlorophyceae</taxon>
        <taxon>CS clade</taxon>
        <taxon>Chlamydomonadales</taxon>
        <taxon>Chlamydomonadaceae</taxon>
        <taxon>Chlamydomonas</taxon>
    </lineage>
</organism>
<dbReference type="Proteomes" id="UP000232323">
    <property type="component" value="Unassembled WGS sequence"/>
</dbReference>
<reference evidence="1 2" key="1">
    <citation type="submission" date="2017-08" db="EMBL/GenBank/DDBJ databases">
        <title>Acidophilic green algal genome provides insights into adaptation to an acidic environment.</title>
        <authorList>
            <person name="Hirooka S."/>
            <person name="Hirose Y."/>
            <person name="Kanesaki Y."/>
            <person name="Higuchi S."/>
            <person name="Fujiwara T."/>
            <person name="Onuma R."/>
            <person name="Era A."/>
            <person name="Ohbayashi R."/>
            <person name="Uzuka A."/>
            <person name="Nozaki H."/>
            <person name="Yoshikawa H."/>
            <person name="Miyagishima S.Y."/>
        </authorList>
    </citation>
    <scope>NUCLEOTIDE SEQUENCE [LARGE SCALE GENOMIC DNA]</scope>
    <source>
        <strain evidence="1 2">NIES-2499</strain>
    </source>
</reference>
<protein>
    <submittedName>
        <fullName evidence="1">Uncharacterized protein</fullName>
    </submittedName>
</protein>